<dbReference type="OrthoDB" id="768424at2"/>
<feature type="domain" description="Resolvase/invertase-type recombinase catalytic" evidence="1">
    <location>
        <begin position="8"/>
        <end position="105"/>
    </location>
</feature>
<name>A0A0C1G7U8_9SPHI</name>
<dbReference type="InterPro" id="IPR006119">
    <property type="entry name" value="Resolv_N"/>
</dbReference>
<reference evidence="2 3" key="1">
    <citation type="submission" date="2014-10" db="EMBL/GenBank/DDBJ databases">
        <title>Pedobacter Kyungheensis.</title>
        <authorList>
            <person name="Anderson B.M."/>
            <person name="Newman J.D."/>
        </authorList>
    </citation>
    <scope>NUCLEOTIDE SEQUENCE [LARGE SCALE GENOMIC DNA]</scope>
    <source>
        <strain evidence="2 3">KACC 16221</strain>
    </source>
</reference>
<keyword evidence="3" id="KW-1185">Reference proteome</keyword>
<evidence type="ECO:0000313" key="3">
    <source>
        <dbReference type="Proteomes" id="UP000031246"/>
    </source>
</evidence>
<dbReference type="Gene3D" id="3.40.50.1390">
    <property type="entry name" value="Resolvase, N-terminal catalytic domain"/>
    <property type="match status" value="1"/>
</dbReference>
<dbReference type="SUPFAM" id="SSF53041">
    <property type="entry name" value="Resolvase-like"/>
    <property type="match status" value="1"/>
</dbReference>
<comment type="caution">
    <text evidence="2">The sequence shown here is derived from an EMBL/GenBank/DDBJ whole genome shotgun (WGS) entry which is preliminary data.</text>
</comment>
<dbReference type="AlphaFoldDB" id="A0A0C1G7U8"/>
<evidence type="ECO:0000259" key="1">
    <source>
        <dbReference type="Pfam" id="PF00239"/>
    </source>
</evidence>
<evidence type="ECO:0000313" key="2">
    <source>
        <dbReference type="EMBL" id="KIA96194.1"/>
    </source>
</evidence>
<dbReference type="Pfam" id="PF00239">
    <property type="entry name" value="Resolvase"/>
    <property type="match status" value="1"/>
</dbReference>
<protein>
    <recommendedName>
        <fullName evidence="1">Resolvase/invertase-type recombinase catalytic domain-containing protein</fullName>
    </recommendedName>
</protein>
<dbReference type="InterPro" id="IPR036162">
    <property type="entry name" value="Resolvase-like_N_sf"/>
</dbReference>
<dbReference type="GO" id="GO:0003677">
    <property type="term" value="F:DNA binding"/>
    <property type="evidence" value="ECO:0007669"/>
    <property type="project" value="InterPro"/>
</dbReference>
<dbReference type="Proteomes" id="UP000031246">
    <property type="component" value="Unassembled WGS sequence"/>
</dbReference>
<sequence length="121" mass="13406">MEGKVPVAIGYARTVQSGDPHDLDRQSESIYNYCKEHGIELRVVLCEEGERSLSWDILERMVQNSVGRLDMVVVAEMDNLFQDVGWLLLKQAQFETEYGVIIVSAGGSELGLDNQGGLTMG</sequence>
<dbReference type="RefSeq" id="WP_039471886.1">
    <property type="nucleotide sequence ID" value="NZ_JSYN01000003.1"/>
</dbReference>
<accession>A0A0C1G7U8</accession>
<dbReference type="EMBL" id="JSYN01000003">
    <property type="protein sequence ID" value="KIA96194.1"/>
    <property type="molecule type" value="Genomic_DNA"/>
</dbReference>
<organism evidence="2 3">
    <name type="scientific">Pedobacter kyungheensis</name>
    <dbReference type="NCBI Taxonomy" id="1069985"/>
    <lineage>
        <taxon>Bacteria</taxon>
        <taxon>Pseudomonadati</taxon>
        <taxon>Bacteroidota</taxon>
        <taxon>Sphingobacteriia</taxon>
        <taxon>Sphingobacteriales</taxon>
        <taxon>Sphingobacteriaceae</taxon>
        <taxon>Pedobacter</taxon>
    </lineage>
</organism>
<dbReference type="GO" id="GO:0000150">
    <property type="term" value="F:DNA strand exchange activity"/>
    <property type="evidence" value="ECO:0007669"/>
    <property type="project" value="InterPro"/>
</dbReference>
<proteinExistence type="predicted"/>
<gene>
    <name evidence="2" type="ORF">OC25_03680</name>
</gene>